<comment type="cofactor">
    <cofactor evidence="2">
        <name>Mg(2+)</name>
        <dbReference type="ChEBI" id="CHEBI:18420"/>
    </cofactor>
</comment>
<organism evidence="12 13">
    <name type="scientific">Pycnococcus provasolii</name>
    <dbReference type="NCBI Taxonomy" id="41880"/>
    <lineage>
        <taxon>Eukaryota</taxon>
        <taxon>Viridiplantae</taxon>
        <taxon>Chlorophyta</taxon>
        <taxon>Pseudoscourfieldiophyceae</taxon>
        <taxon>Pseudoscourfieldiales</taxon>
        <taxon>Pycnococcaceae</taxon>
        <taxon>Pycnococcus</taxon>
    </lineage>
</organism>
<feature type="compositionally biased region" description="Gly residues" evidence="10">
    <location>
        <begin position="415"/>
        <end position="425"/>
    </location>
</feature>
<evidence type="ECO:0000256" key="6">
    <source>
        <dbReference type="ARBA" id="ARBA00022842"/>
    </source>
</evidence>
<evidence type="ECO:0000313" key="12">
    <source>
        <dbReference type="EMBL" id="GHP01485.1"/>
    </source>
</evidence>
<dbReference type="EMBL" id="BNJQ01000001">
    <property type="protein sequence ID" value="GHP01485.1"/>
    <property type="molecule type" value="Genomic_DNA"/>
</dbReference>
<feature type="domain" description="PPM-type phosphatase" evidence="11">
    <location>
        <begin position="69"/>
        <end position="380"/>
    </location>
</feature>
<proteinExistence type="inferred from homology"/>
<dbReference type="GO" id="GO:0046872">
    <property type="term" value="F:metal ion binding"/>
    <property type="evidence" value="ECO:0007669"/>
    <property type="project" value="UniProtKB-KW"/>
</dbReference>
<keyword evidence="7 9" id="KW-0904">Protein phosphatase</keyword>
<feature type="compositionally biased region" description="Low complexity" evidence="10">
    <location>
        <begin position="1"/>
        <end position="21"/>
    </location>
</feature>
<dbReference type="PANTHER" id="PTHR47992">
    <property type="entry name" value="PROTEIN PHOSPHATASE"/>
    <property type="match status" value="1"/>
</dbReference>
<reference evidence="12" key="1">
    <citation type="submission" date="2020-10" db="EMBL/GenBank/DDBJ databases">
        <title>Unveiling of a novel bifunctional photoreceptor, Dualchrome1, isolated from a cosmopolitan green alga.</title>
        <authorList>
            <person name="Suzuki S."/>
            <person name="Kawachi M."/>
        </authorList>
    </citation>
    <scope>NUCLEOTIDE SEQUENCE</scope>
    <source>
        <strain evidence="12">NIES 2893</strain>
    </source>
</reference>
<protein>
    <recommendedName>
        <fullName evidence="3">protein-serine/threonine phosphatase</fullName>
        <ecNumber evidence="3">3.1.3.16</ecNumber>
    </recommendedName>
</protein>
<dbReference type="SMART" id="SM00332">
    <property type="entry name" value="PP2Cc"/>
    <property type="match status" value="1"/>
</dbReference>
<evidence type="ECO:0000256" key="7">
    <source>
        <dbReference type="ARBA" id="ARBA00022912"/>
    </source>
</evidence>
<dbReference type="OrthoDB" id="10264738at2759"/>
<evidence type="ECO:0000256" key="4">
    <source>
        <dbReference type="ARBA" id="ARBA00022723"/>
    </source>
</evidence>
<feature type="region of interest" description="Disordered" evidence="10">
    <location>
        <begin position="387"/>
        <end position="431"/>
    </location>
</feature>
<dbReference type="SUPFAM" id="SSF81606">
    <property type="entry name" value="PP2C-like"/>
    <property type="match status" value="1"/>
</dbReference>
<dbReference type="InterPro" id="IPR036457">
    <property type="entry name" value="PPM-type-like_dom_sf"/>
</dbReference>
<feature type="compositionally biased region" description="Low complexity" evidence="10">
    <location>
        <begin position="284"/>
        <end position="295"/>
    </location>
</feature>
<dbReference type="GO" id="GO:0004722">
    <property type="term" value="F:protein serine/threonine phosphatase activity"/>
    <property type="evidence" value="ECO:0007669"/>
    <property type="project" value="UniProtKB-EC"/>
</dbReference>
<keyword evidence="13" id="KW-1185">Reference proteome</keyword>
<gene>
    <name evidence="12" type="ORF">PPROV_000024100</name>
</gene>
<accession>A0A830H302</accession>
<dbReference type="AlphaFoldDB" id="A0A830H302"/>
<evidence type="ECO:0000256" key="8">
    <source>
        <dbReference type="ARBA" id="ARBA00023211"/>
    </source>
</evidence>
<dbReference type="PROSITE" id="PS01032">
    <property type="entry name" value="PPM_1"/>
    <property type="match status" value="1"/>
</dbReference>
<sequence length="451" mass="47814">MAMAQQQQQQQQLDSTPPGFTSGSGSGSGSSRDSGRVVLICAETGRRIANADAETGSVKGRTEPRVSIRHGAYQSQGGRSYQEDALVAVAGRDAFATATTSGSSAEHGDDAARAFFGVFDGHGGTDCAHYLRDTLMDAVAQSSQFPHDVSAALGEAFHRTDRSFGAKFAAGELDASGATAVCVTFWGDERYFIANTGDCRAVLSRRGRSIELTTDHKPDAPKERERIKACGGFIEDGYINGMLGCSRAFGDYHFESLKPWHDVDIDVDSQERQPLSSTPESEEAAPAPAPEVAAARNPSSGPLTCAPDVFVQDIDVEEDEFIVLACDGLWDVFSSNNCIEYTRQRLRVHNDAALAARELVDEAVVRRNATDNVTAIVVCFGDEPPPQRQYVRMSEGDHTDATSSEDGEGSEERGGGGGGGGGGLPRSGSGRIRYSLSQGALAALANALDKC</sequence>
<dbReference type="Proteomes" id="UP000660262">
    <property type="component" value="Unassembled WGS sequence"/>
</dbReference>
<dbReference type="InterPro" id="IPR001932">
    <property type="entry name" value="PPM-type_phosphatase-like_dom"/>
</dbReference>
<dbReference type="InterPro" id="IPR000222">
    <property type="entry name" value="PP2C_BS"/>
</dbReference>
<evidence type="ECO:0000256" key="9">
    <source>
        <dbReference type="RuleBase" id="RU003465"/>
    </source>
</evidence>
<comment type="cofactor">
    <cofactor evidence="1">
        <name>Mn(2+)</name>
        <dbReference type="ChEBI" id="CHEBI:29035"/>
    </cofactor>
</comment>
<dbReference type="Gene3D" id="3.60.40.10">
    <property type="entry name" value="PPM-type phosphatase domain"/>
    <property type="match status" value="1"/>
</dbReference>
<keyword evidence="4" id="KW-0479">Metal-binding</keyword>
<evidence type="ECO:0000256" key="5">
    <source>
        <dbReference type="ARBA" id="ARBA00022801"/>
    </source>
</evidence>
<keyword evidence="6" id="KW-0460">Magnesium</keyword>
<evidence type="ECO:0000256" key="3">
    <source>
        <dbReference type="ARBA" id="ARBA00013081"/>
    </source>
</evidence>
<keyword evidence="5 9" id="KW-0378">Hydrolase</keyword>
<name>A0A830H302_9CHLO</name>
<dbReference type="Pfam" id="PF00481">
    <property type="entry name" value="PP2C"/>
    <property type="match status" value="1"/>
</dbReference>
<comment type="caution">
    <text evidence="12">The sequence shown here is derived from an EMBL/GenBank/DDBJ whole genome shotgun (WGS) entry which is preliminary data.</text>
</comment>
<feature type="region of interest" description="Disordered" evidence="10">
    <location>
        <begin position="270"/>
        <end position="299"/>
    </location>
</feature>
<dbReference type="EC" id="3.1.3.16" evidence="3"/>
<evidence type="ECO:0000256" key="10">
    <source>
        <dbReference type="SAM" id="MobiDB-lite"/>
    </source>
</evidence>
<feature type="region of interest" description="Disordered" evidence="10">
    <location>
        <begin position="1"/>
        <end position="35"/>
    </location>
</feature>
<dbReference type="InterPro" id="IPR015655">
    <property type="entry name" value="PP2C"/>
</dbReference>
<dbReference type="CDD" id="cd00143">
    <property type="entry name" value="PP2Cc"/>
    <property type="match status" value="1"/>
</dbReference>
<dbReference type="PROSITE" id="PS51746">
    <property type="entry name" value="PPM_2"/>
    <property type="match status" value="1"/>
</dbReference>
<evidence type="ECO:0000313" key="13">
    <source>
        <dbReference type="Proteomes" id="UP000660262"/>
    </source>
</evidence>
<keyword evidence="8" id="KW-0464">Manganese</keyword>
<evidence type="ECO:0000256" key="1">
    <source>
        <dbReference type="ARBA" id="ARBA00001936"/>
    </source>
</evidence>
<evidence type="ECO:0000256" key="2">
    <source>
        <dbReference type="ARBA" id="ARBA00001946"/>
    </source>
</evidence>
<evidence type="ECO:0000259" key="11">
    <source>
        <dbReference type="PROSITE" id="PS51746"/>
    </source>
</evidence>
<comment type="similarity">
    <text evidence="9">Belongs to the PP2C family.</text>
</comment>